<evidence type="ECO:0000313" key="2">
    <source>
        <dbReference type="Proteomes" id="UP000423756"/>
    </source>
</evidence>
<comment type="caution">
    <text evidence="1">The sequence shown here is derived from an EMBL/GenBank/DDBJ whole genome shotgun (WGS) entry which is preliminary data.</text>
</comment>
<dbReference type="EMBL" id="VZPX01000022">
    <property type="protein sequence ID" value="KAB0479580.1"/>
    <property type="molecule type" value="Genomic_DNA"/>
</dbReference>
<accession>A0A7V7NTP2</accession>
<sequence length="318" mass="36432">MQRVILIIMLTALVGMISYSWSSKTPETPTALVEQEAVAQPSDDYPLIENHGTERQQDTLRQPNQPVTIDGKAYAEQLVSLEGKSLFSEFDQFWAQCEQANNCTVQLSQLESELPKEWFELLSNYPALYSEWKTMESTIPLDSVDDLEARVALFKQSAQQIWGELAHQLFSDQFAHLDFTLSAKAVNSIEANEFTLHYQKLLSQWQSKAEALNVETKAQQYELAMSLLPSSFSPTELASIKAELQEIYLDESQASNIVAREQQVAKQQQTVATYHEQFAQLKSSLDILRSTSHRDWSTQEWDTYYQQQVSGFRETFFK</sequence>
<dbReference type="Proteomes" id="UP000423756">
    <property type="component" value="Unassembled WGS sequence"/>
</dbReference>
<dbReference type="GeneID" id="77341237"/>
<gene>
    <name evidence="1" type="ORF">F7Q91_12190</name>
</gene>
<proteinExistence type="predicted"/>
<dbReference type="RefSeq" id="WP_137407729.1">
    <property type="nucleotide sequence ID" value="NZ_AP025465.1"/>
</dbReference>
<dbReference type="AlphaFoldDB" id="A0A7V7NTP2"/>
<reference evidence="1 2" key="1">
    <citation type="submission" date="2019-09" db="EMBL/GenBank/DDBJ databases">
        <title>Draft genome sequences of 48 bacterial type strains from the CCUG.</title>
        <authorList>
            <person name="Tunovic T."/>
            <person name="Pineiro-Iglesias B."/>
            <person name="Unosson C."/>
            <person name="Inganas E."/>
            <person name="Ohlen M."/>
            <person name="Cardew S."/>
            <person name="Jensie-Markopoulos S."/>
            <person name="Salva-Serra F."/>
            <person name="Jaen-Luchoro D."/>
            <person name="Karlsson R."/>
            <person name="Svensson-Stadler L."/>
            <person name="Chun J."/>
            <person name="Moore E."/>
        </authorList>
    </citation>
    <scope>NUCLEOTIDE SEQUENCE [LARGE SCALE GENOMIC DNA]</scope>
    <source>
        <strain evidence="1 2">CCUG 48643</strain>
    </source>
</reference>
<organism evidence="1 2">
    <name type="scientific">Vibrio chagasii</name>
    <dbReference type="NCBI Taxonomy" id="170679"/>
    <lineage>
        <taxon>Bacteria</taxon>
        <taxon>Pseudomonadati</taxon>
        <taxon>Pseudomonadota</taxon>
        <taxon>Gammaproteobacteria</taxon>
        <taxon>Vibrionales</taxon>
        <taxon>Vibrionaceae</taxon>
        <taxon>Vibrio</taxon>
    </lineage>
</organism>
<name>A0A7V7NTP2_9VIBR</name>
<protein>
    <submittedName>
        <fullName evidence="1">Chromosome partitioning protein ParA</fullName>
    </submittedName>
</protein>
<evidence type="ECO:0000313" key="1">
    <source>
        <dbReference type="EMBL" id="KAB0479580.1"/>
    </source>
</evidence>